<dbReference type="SUPFAM" id="SSF52172">
    <property type="entry name" value="CheY-like"/>
    <property type="match status" value="1"/>
</dbReference>
<reference evidence="3" key="1">
    <citation type="submission" date="2018-06" db="EMBL/GenBank/DDBJ databases">
        <title>Description of Blautia argi sp. nov., a new anaerobic isolated from dog feces.</title>
        <authorList>
            <person name="Chang Y.-H."/>
            <person name="Paek J."/>
            <person name="Shin Y."/>
        </authorList>
    </citation>
    <scope>NUCLEOTIDE SEQUENCE [LARGE SCALE GENOMIC DNA]</scope>
    <source>
        <strain evidence="3">KCTC 15426</strain>
    </source>
</reference>
<evidence type="ECO:0000313" key="3">
    <source>
        <dbReference type="Proteomes" id="UP000250003"/>
    </source>
</evidence>
<dbReference type="OrthoDB" id="9808843at2"/>
<keyword evidence="3" id="KW-1185">Reference proteome</keyword>
<dbReference type="SMART" id="SM01012">
    <property type="entry name" value="ANTAR"/>
    <property type="match status" value="1"/>
</dbReference>
<dbReference type="Proteomes" id="UP000250003">
    <property type="component" value="Chromosome"/>
</dbReference>
<evidence type="ECO:0000313" key="2">
    <source>
        <dbReference type="EMBL" id="AWY98253.1"/>
    </source>
</evidence>
<organism evidence="2 3">
    <name type="scientific">Blautia argi</name>
    <dbReference type="NCBI Taxonomy" id="1912897"/>
    <lineage>
        <taxon>Bacteria</taxon>
        <taxon>Bacillati</taxon>
        <taxon>Bacillota</taxon>
        <taxon>Clostridia</taxon>
        <taxon>Lachnospirales</taxon>
        <taxon>Lachnospiraceae</taxon>
        <taxon>Blautia</taxon>
    </lineage>
</organism>
<dbReference type="Gene3D" id="3.40.50.2300">
    <property type="match status" value="1"/>
</dbReference>
<evidence type="ECO:0000259" key="1">
    <source>
        <dbReference type="PROSITE" id="PS50921"/>
    </source>
</evidence>
<dbReference type="AlphaFoldDB" id="A0A2Z4UB21"/>
<dbReference type="InterPro" id="IPR011006">
    <property type="entry name" value="CheY-like_superfamily"/>
</dbReference>
<protein>
    <submittedName>
        <fullName evidence="2">Antitermination regulator</fullName>
    </submittedName>
</protein>
<dbReference type="Gene3D" id="1.10.10.10">
    <property type="entry name" value="Winged helix-like DNA-binding domain superfamily/Winged helix DNA-binding domain"/>
    <property type="match status" value="1"/>
</dbReference>
<gene>
    <name evidence="2" type="ORF">DQQ01_08945</name>
</gene>
<dbReference type="RefSeq" id="WP_111919742.1">
    <property type="nucleotide sequence ID" value="NZ_CAUWHR010000025.1"/>
</dbReference>
<sequence length="194" mass="22125">MSLRERFYSILIVSATDSFTSAFADLLPETRYYPVHSVTSVSAAKQTLAEKTFDFVIINAPLHDDVGIRFAIDTCTTKLSVVLLLVKSDIHADIHDKVAEYGVFTLPKPISKLTILHALDWMESARERLRQLEKKSLSIEEKMVEIRLVNKAKWLLISELSMSEPDAHHYIEKQAMNRCIAKRTIAEEIIKTYS</sequence>
<dbReference type="KEGG" id="blau:DQQ01_08945"/>
<proteinExistence type="predicted"/>
<dbReference type="EMBL" id="CP030280">
    <property type="protein sequence ID" value="AWY98253.1"/>
    <property type="molecule type" value="Genomic_DNA"/>
</dbReference>
<accession>A0A2Z4UB21</accession>
<dbReference type="PROSITE" id="PS50921">
    <property type="entry name" value="ANTAR"/>
    <property type="match status" value="1"/>
</dbReference>
<feature type="domain" description="ANTAR" evidence="1">
    <location>
        <begin position="129"/>
        <end position="190"/>
    </location>
</feature>
<dbReference type="InterPro" id="IPR005561">
    <property type="entry name" value="ANTAR"/>
</dbReference>
<dbReference type="Pfam" id="PF03861">
    <property type="entry name" value="ANTAR"/>
    <property type="match status" value="1"/>
</dbReference>
<dbReference type="GO" id="GO:0003723">
    <property type="term" value="F:RNA binding"/>
    <property type="evidence" value="ECO:0007669"/>
    <property type="project" value="InterPro"/>
</dbReference>
<dbReference type="InterPro" id="IPR036388">
    <property type="entry name" value="WH-like_DNA-bd_sf"/>
</dbReference>
<name>A0A2Z4UB21_9FIRM</name>